<dbReference type="InterPro" id="IPR038330">
    <property type="entry name" value="TspO/MBR-related_sf"/>
</dbReference>
<keyword evidence="8" id="KW-1185">Reference proteome</keyword>
<evidence type="ECO:0000313" key="8">
    <source>
        <dbReference type="Proteomes" id="UP000184391"/>
    </source>
</evidence>
<dbReference type="Proteomes" id="UP000184391">
    <property type="component" value="Unassembled WGS sequence"/>
</dbReference>
<dbReference type="GO" id="GO:0033013">
    <property type="term" value="P:tetrapyrrole metabolic process"/>
    <property type="evidence" value="ECO:0007669"/>
    <property type="project" value="UniProtKB-ARBA"/>
</dbReference>
<feature type="transmembrane region" description="Helical" evidence="6">
    <location>
        <begin position="131"/>
        <end position="152"/>
    </location>
</feature>
<dbReference type="RefSeq" id="WP_072673248.1">
    <property type="nucleotide sequence ID" value="NZ_FRDF01000003.1"/>
</dbReference>
<dbReference type="AlphaFoldDB" id="A0A1M7RZF4"/>
<keyword evidence="5 6" id="KW-0472">Membrane</keyword>
<evidence type="ECO:0000256" key="4">
    <source>
        <dbReference type="ARBA" id="ARBA00022989"/>
    </source>
</evidence>
<organism evidence="7 8">
    <name type="scientific">Erythrobacter sanguineus</name>
    <dbReference type="NCBI Taxonomy" id="198312"/>
    <lineage>
        <taxon>Bacteria</taxon>
        <taxon>Pseudomonadati</taxon>
        <taxon>Pseudomonadota</taxon>
        <taxon>Alphaproteobacteria</taxon>
        <taxon>Sphingomonadales</taxon>
        <taxon>Erythrobacteraceae</taxon>
        <taxon>Erythrobacter/Porphyrobacter group</taxon>
        <taxon>Erythrobacter</taxon>
    </lineage>
</organism>
<feature type="transmembrane region" description="Helical" evidence="6">
    <location>
        <begin position="79"/>
        <end position="99"/>
    </location>
</feature>
<dbReference type="Pfam" id="PF03073">
    <property type="entry name" value="TspO_MBR"/>
    <property type="match status" value="1"/>
</dbReference>
<feature type="transmembrane region" description="Helical" evidence="6">
    <location>
        <begin position="47"/>
        <end position="67"/>
    </location>
</feature>
<feature type="transmembrane region" description="Helical" evidence="6">
    <location>
        <begin position="105"/>
        <end position="124"/>
    </location>
</feature>
<evidence type="ECO:0000313" key="7">
    <source>
        <dbReference type="EMBL" id="SHN51615.1"/>
    </source>
</evidence>
<protein>
    <submittedName>
        <fullName evidence="7">TspO and MBR related proteins</fullName>
    </submittedName>
</protein>
<evidence type="ECO:0000256" key="5">
    <source>
        <dbReference type="ARBA" id="ARBA00023136"/>
    </source>
</evidence>
<evidence type="ECO:0000256" key="2">
    <source>
        <dbReference type="ARBA" id="ARBA00007524"/>
    </source>
</evidence>
<dbReference type="FunFam" id="1.20.1260.100:FF:000001">
    <property type="entry name" value="translocator protein 2"/>
    <property type="match status" value="1"/>
</dbReference>
<comment type="subcellular location">
    <subcellularLocation>
        <location evidence="1">Membrane</location>
        <topology evidence="1">Multi-pass membrane protein</topology>
    </subcellularLocation>
</comment>
<dbReference type="GO" id="GO:0016020">
    <property type="term" value="C:membrane"/>
    <property type="evidence" value="ECO:0007669"/>
    <property type="project" value="UniProtKB-SubCell"/>
</dbReference>
<dbReference type="PANTHER" id="PTHR10057">
    <property type="entry name" value="PERIPHERAL-TYPE BENZODIAZEPINE RECEPTOR"/>
    <property type="match status" value="1"/>
</dbReference>
<name>A0A1M7RZF4_9SPHN</name>
<comment type="similarity">
    <text evidence="2">Belongs to the TspO/BZRP family.</text>
</comment>
<dbReference type="EMBL" id="FRDF01000003">
    <property type="protein sequence ID" value="SHN51615.1"/>
    <property type="molecule type" value="Genomic_DNA"/>
</dbReference>
<dbReference type="PIRSF" id="PIRSF005859">
    <property type="entry name" value="PBR"/>
    <property type="match status" value="1"/>
</dbReference>
<keyword evidence="4 6" id="KW-1133">Transmembrane helix</keyword>
<accession>A0A1M7RZF4</accession>
<dbReference type="CDD" id="cd15904">
    <property type="entry name" value="TSPO_MBR"/>
    <property type="match status" value="1"/>
</dbReference>
<dbReference type="PANTHER" id="PTHR10057:SF0">
    <property type="entry name" value="TRANSLOCATOR PROTEIN"/>
    <property type="match status" value="1"/>
</dbReference>
<evidence type="ECO:0000256" key="1">
    <source>
        <dbReference type="ARBA" id="ARBA00004141"/>
    </source>
</evidence>
<evidence type="ECO:0000256" key="6">
    <source>
        <dbReference type="SAM" id="Phobius"/>
    </source>
</evidence>
<gene>
    <name evidence="7" type="ORF">SAMN02745193_00688</name>
</gene>
<dbReference type="STRING" id="198312.SAMN02745193_00688"/>
<dbReference type="InterPro" id="IPR004307">
    <property type="entry name" value="TspO_MBR"/>
</dbReference>
<dbReference type="Gene3D" id="1.20.1260.100">
    <property type="entry name" value="TspO/MBR protein"/>
    <property type="match status" value="1"/>
</dbReference>
<evidence type="ECO:0000256" key="3">
    <source>
        <dbReference type="ARBA" id="ARBA00022692"/>
    </source>
</evidence>
<proteinExistence type="inferred from homology"/>
<dbReference type="OrthoDB" id="9795496at2"/>
<sequence length="160" mass="17726">MNRMMIFPVTVATVAAVCVAALGATITDLGPWYQALEKPGWNPPDLVFPMGWTLIYALITISGITAWRAAPTAAKSEWVIMLFALNGFLNITWSLIFFRMQRPDWAFIELIGLWLSILVLIIYCGRFSRTAAALLVPYLGWVSFAGALNWAVVQLNAPFG</sequence>
<reference evidence="8" key="1">
    <citation type="submission" date="2016-12" db="EMBL/GenBank/DDBJ databases">
        <authorList>
            <person name="Varghese N."/>
            <person name="Submissions S."/>
        </authorList>
    </citation>
    <scope>NUCLEOTIDE SEQUENCE [LARGE SCALE GENOMIC DNA]</scope>
    <source>
        <strain evidence="8">DSM 11032</strain>
    </source>
</reference>
<keyword evidence="3 6" id="KW-0812">Transmembrane</keyword>